<dbReference type="PANTHER" id="PTHR30451">
    <property type="entry name" value="OUTER MEMBRANE USHER PROTEIN"/>
    <property type="match status" value="1"/>
</dbReference>
<dbReference type="InterPro" id="IPR043142">
    <property type="entry name" value="PapC-like_C_sf"/>
</dbReference>
<evidence type="ECO:0000256" key="6">
    <source>
        <dbReference type="ARBA" id="ARBA00022729"/>
    </source>
</evidence>
<proteinExistence type="inferred from homology"/>
<dbReference type="Proteomes" id="UP001176478">
    <property type="component" value="Unassembled WGS sequence"/>
</dbReference>
<organism evidence="12 13">
    <name type="scientific">Providencia huashanensis</name>
    <dbReference type="NCBI Taxonomy" id="3037798"/>
    <lineage>
        <taxon>Bacteria</taxon>
        <taxon>Pseudomonadati</taxon>
        <taxon>Pseudomonadota</taxon>
        <taxon>Gammaproteobacteria</taxon>
        <taxon>Enterobacterales</taxon>
        <taxon>Morganellaceae</taxon>
        <taxon>Providencia</taxon>
    </lineage>
</organism>
<dbReference type="Gene3D" id="2.60.40.3110">
    <property type="match status" value="1"/>
</dbReference>
<dbReference type="Pfam" id="PF13953">
    <property type="entry name" value="PapC_C"/>
    <property type="match status" value="1"/>
</dbReference>
<dbReference type="InterPro" id="IPR018030">
    <property type="entry name" value="Fimbrial_membr_usher_CS"/>
</dbReference>
<evidence type="ECO:0000256" key="8">
    <source>
        <dbReference type="ARBA" id="ARBA00023237"/>
    </source>
</evidence>
<reference evidence="12" key="1">
    <citation type="submission" date="2023-07" db="EMBL/GenBank/DDBJ databases">
        <authorList>
            <person name="Yang W."/>
            <person name="Chen J."/>
            <person name="Ji P."/>
            <person name="Hu F."/>
        </authorList>
    </citation>
    <scope>NUCLEOTIDE SEQUENCE</scope>
    <source>
        <strain evidence="12">CRE-138-0111</strain>
    </source>
</reference>
<evidence type="ECO:0000256" key="2">
    <source>
        <dbReference type="ARBA" id="ARBA00008064"/>
    </source>
</evidence>
<keyword evidence="9" id="KW-1029">Fimbrium biogenesis</keyword>
<dbReference type="Gene3D" id="2.60.40.2070">
    <property type="match status" value="1"/>
</dbReference>
<dbReference type="Gene3D" id="3.10.20.410">
    <property type="match status" value="1"/>
</dbReference>
<keyword evidence="7 9" id="KW-0472">Membrane</keyword>
<dbReference type="NCBIfam" id="NF011812">
    <property type="entry name" value="PRK15284.1"/>
    <property type="match status" value="1"/>
</dbReference>
<evidence type="ECO:0000313" key="13">
    <source>
        <dbReference type="Proteomes" id="UP001176478"/>
    </source>
</evidence>
<keyword evidence="6" id="KW-0732">Signal</keyword>
<accession>A0ABT9AQ87</accession>
<evidence type="ECO:0000256" key="1">
    <source>
        <dbReference type="ARBA" id="ARBA00004571"/>
    </source>
</evidence>
<dbReference type="SUPFAM" id="SSF141729">
    <property type="entry name" value="FimD N-terminal domain-like"/>
    <property type="match status" value="1"/>
</dbReference>
<keyword evidence="3 9" id="KW-0813">Transport</keyword>
<dbReference type="PROSITE" id="PS01151">
    <property type="entry name" value="FIMBRIAL_USHER"/>
    <property type="match status" value="1"/>
</dbReference>
<dbReference type="Gene3D" id="2.60.40.2610">
    <property type="entry name" value="Outer membrane usher protein FimD, plug domain"/>
    <property type="match status" value="1"/>
</dbReference>
<dbReference type="PANTHER" id="PTHR30451:SF10">
    <property type="entry name" value="OUTER MEMBRANE USHER PROTEIN YFCU-RELATED"/>
    <property type="match status" value="1"/>
</dbReference>
<dbReference type="InterPro" id="IPR025949">
    <property type="entry name" value="PapC-like_C"/>
</dbReference>
<evidence type="ECO:0000256" key="7">
    <source>
        <dbReference type="ARBA" id="ARBA00023136"/>
    </source>
</evidence>
<sequence length="900" mass="100642">MTSDFIRTPLLGWFHPSVVGLCITLVVSFAGQAKEIEFNTDILDVNDRANIDLSQFSKSGYLMPGEYSFAIYVNKQTLPEQPIYYYTSPIDEGDSLVCLTPSIVEQFGLKPEVMSKLSWWHEGECLSLDSLKGTDVKADLASSTLYINMPQAYLEYTAENWDPPARWEDGVSGMVFDYNVNTQVSQQTRGGEQTNYNTSGNGVVGVNLGAWRARADWQMRLDKQQSQSVTHSLDWSRYYIYRAIKSLGAKLTLGEDYLVSDIFDSFRFTGMSLITDINMLPPNLRGYAPEITGVATSNATVIVSQQGRIIYQTQVAAGPFRIQDLNDAMSGELNVEVKEQDGSIQTFTINTATVPYLTRPGQLRYKLAVGRPTDWQHHVNGETFASGEFSWGVNNGWSLFGGAIGAENYASAALGIGRDLMMFGALSFDITHARSNLKGMTDVGNKTYKGNSYRLSYSKHFDAYNSQVTFAGYRFAEKGFMSMSEYLNAQMSGVQQYSSKEMYTVSYNQQFPSVGLSAYLNYYHQTYWDQPDNDRYSLSIAKYFDMDKLKNLSINLTAYRNSYQNTNDDGVYVSLSVPWGNSGSLNMNSSWNKNDNTQRIGYYDRLDERSNYQLSTGISRTGALVSGFYSHQGDIASLNANATYQQNRYRSAGLSLQGGITAIRDGVVFHRNNQMGGTRIFVDTDGIAGIPLRGYGATVDSNRFGQAILTDVNSYYRNQVSVDLNALPNDAQVTQSVKQGTLTEGAIGYRQFEVVAGASAMAILRLADNSYPPFGALVFNRRGQQVGMIGDEGSAYLTGLNPNDILQIRWDERTQCEVTLPETLPTGEALFSSWLLPCLSAGNKNSINTTFEEMNWVNINTITGTFFIKYEIVNSRQPTFLVNQCEWIILFVRYLWMQRK</sequence>
<evidence type="ECO:0000256" key="4">
    <source>
        <dbReference type="ARBA" id="ARBA00022452"/>
    </source>
</evidence>
<keyword evidence="13" id="KW-1185">Reference proteome</keyword>
<keyword evidence="8 9" id="KW-0998">Cell outer membrane</keyword>
<keyword evidence="4" id="KW-1134">Transmembrane beta strand</keyword>
<evidence type="ECO:0000259" key="11">
    <source>
        <dbReference type="Pfam" id="PF13954"/>
    </source>
</evidence>
<evidence type="ECO:0000256" key="9">
    <source>
        <dbReference type="RuleBase" id="RU003884"/>
    </source>
</evidence>
<reference evidence="12" key="2">
    <citation type="journal article" date="2024" name="Int. J. Antimicrob. Agents">
        <title>Identification of a novel Providencia species showing multi-drug-resistant in three patients with hospital-acquired infection.</title>
        <authorList>
            <person name="Yang W."/>
            <person name="Chen J."/>
            <person name="Yang F."/>
            <person name="Ji P."/>
            <person name="Shen S."/>
            <person name="Yin D."/>
            <person name="Hu F."/>
        </authorList>
    </citation>
    <scope>NUCLEOTIDE SEQUENCE</scope>
    <source>
        <strain evidence="12">CRE-138-0111</strain>
    </source>
</reference>
<comment type="similarity">
    <text evidence="2 9">Belongs to the fimbrial export usher family.</text>
</comment>
<evidence type="ECO:0000259" key="10">
    <source>
        <dbReference type="Pfam" id="PF13953"/>
    </source>
</evidence>
<comment type="subcellular location">
    <subcellularLocation>
        <location evidence="1 9">Cell outer membrane</location>
        <topology evidence="1 9">Multi-pass membrane protein</topology>
    </subcellularLocation>
</comment>
<dbReference type="InterPro" id="IPR042186">
    <property type="entry name" value="FimD_plug_dom"/>
</dbReference>
<evidence type="ECO:0000256" key="5">
    <source>
        <dbReference type="ARBA" id="ARBA00022692"/>
    </source>
</evidence>
<evidence type="ECO:0000256" key="3">
    <source>
        <dbReference type="ARBA" id="ARBA00022448"/>
    </source>
</evidence>
<dbReference type="EMBL" id="JAUQTG010000004">
    <property type="protein sequence ID" value="MDO7856504.1"/>
    <property type="molecule type" value="Genomic_DNA"/>
</dbReference>
<dbReference type="Pfam" id="PF00577">
    <property type="entry name" value="Usher"/>
    <property type="match status" value="1"/>
</dbReference>
<name>A0ABT9AQ87_9GAMM</name>
<dbReference type="InterPro" id="IPR000015">
    <property type="entry name" value="Fimb_usher"/>
</dbReference>
<evidence type="ECO:0000313" key="12">
    <source>
        <dbReference type="EMBL" id="MDO7856504.1"/>
    </source>
</evidence>
<dbReference type="InterPro" id="IPR037224">
    <property type="entry name" value="PapC_N_sf"/>
</dbReference>
<dbReference type="Pfam" id="PF13954">
    <property type="entry name" value="PapC_N"/>
    <property type="match status" value="1"/>
</dbReference>
<protein>
    <submittedName>
        <fullName evidence="12">Outer membrane usher protein</fullName>
    </submittedName>
</protein>
<comment type="caution">
    <text evidence="12">The sequence shown here is derived from an EMBL/GenBank/DDBJ whole genome shotgun (WGS) entry which is preliminary data.</text>
</comment>
<feature type="domain" description="PapC-like C-terminal" evidence="10">
    <location>
        <begin position="764"/>
        <end position="819"/>
    </location>
</feature>
<dbReference type="InterPro" id="IPR025885">
    <property type="entry name" value="PapC_N"/>
</dbReference>
<gene>
    <name evidence="12" type="ORF">Q5E86_09055</name>
</gene>
<feature type="domain" description="PapC N-terminal" evidence="11">
    <location>
        <begin position="37"/>
        <end position="181"/>
    </location>
</feature>
<keyword evidence="5 9" id="KW-0812">Transmembrane</keyword>